<reference evidence="1 2" key="1">
    <citation type="submission" date="2023-12" db="EMBL/GenBank/DDBJ databases">
        <title>Amycolatopsis sp. V23-08.</title>
        <authorList>
            <person name="Somphong A."/>
        </authorList>
    </citation>
    <scope>NUCLEOTIDE SEQUENCE [LARGE SCALE GENOMIC DNA]</scope>
    <source>
        <strain evidence="1 2">V23-08</strain>
    </source>
</reference>
<gene>
    <name evidence="1" type="ORF">VA596_27215</name>
</gene>
<organism evidence="1 2">
    <name type="scientific">Amycolatopsis heterodermiae</name>
    <dbReference type="NCBI Taxonomy" id="3110235"/>
    <lineage>
        <taxon>Bacteria</taxon>
        <taxon>Bacillati</taxon>
        <taxon>Actinomycetota</taxon>
        <taxon>Actinomycetes</taxon>
        <taxon>Pseudonocardiales</taxon>
        <taxon>Pseudonocardiaceae</taxon>
        <taxon>Amycolatopsis</taxon>
    </lineage>
</organism>
<dbReference type="Proteomes" id="UP001304298">
    <property type="component" value="Unassembled WGS sequence"/>
</dbReference>
<comment type="caution">
    <text evidence="1">The sequence shown here is derived from an EMBL/GenBank/DDBJ whole genome shotgun (WGS) entry which is preliminary data.</text>
</comment>
<accession>A0ABU5RCB0</accession>
<evidence type="ECO:0000313" key="1">
    <source>
        <dbReference type="EMBL" id="MEA5363250.1"/>
    </source>
</evidence>
<dbReference type="EMBL" id="JAYFSI010000006">
    <property type="protein sequence ID" value="MEA5363250.1"/>
    <property type="molecule type" value="Genomic_DNA"/>
</dbReference>
<proteinExistence type="predicted"/>
<dbReference type="RefSeq" id="WP_323330999.1">
    <property type="nucleotide sequence ID" value="NZ_JAYFSI010000006.1"/>
</dbReference>
<evidence type="ECO:0008006" key="3">
    <source>
        <dbReference type="Google" id="ProtNLM"/>
    </source>
</evidence>
<protein>
    <recommendedName>
        <fullName evidence="3">GIY-YIG nuclease family protein</fullName>
    </recommendedName>
</protein>
<keyword evidence="2" id="KW-1185">Reference proteome</keyword>
<sequence length="129" mass="14752">MIRLGTAAGYPFEGPRLLGGWAPPAAPAVYAILCRPDAEAHPDRYAVIYVGQAEDLAAERLPFRHPRAPCWIARAGSRWKVHICTYDPPGGLRPHREQIVRELTAVYRPRCNRERYEHAWEDEWIGHSR</sequence>
<evidence type="ECO:0000313" key="2">
    <source>
        <dbReference type="Proteomes" id="UP001304298"/>
    </source>
</evidence>
<name>A0ABU5RCB0_9PSEU</name>